<comment type="caution">
    <text evidence="1">The sequence shown here is derived from an EMBL/GenBank/DDBJ whole genome shotgun (WGS) entry which is preliminary data.</text>
</comment>
<name>A0A9X1RX86_9FLAO</name>
<proteinExistence type="predicted"/>
<sequence>MKSKLLYLLLWAVIPVFSQGKLPYTTPKEIEINTAFATQMNSVFANLDKSRIPNGLLQDFAMEYTSLDAYSGSLSDSTFVPPGVLKQLYSTLLMSRVNSNINQGFVSYSNFENNWNNARDVNTITLSGLYFKYSKFLDNAYPNKITISNNKLYDKYVNGVWQNPYEQKKAFAISPSIINYKGLDFTVKLPSNLWYTNNSSSVQSIKINFNDGNGYVNVNPGQQVSINYNTPGIKTWTY</sequence>
<reference evidence="1" key="1">
    <citation type="submission" date="2021-10" db="EMBL/GenBank/DDBJ databases">
        <title>Gramella sp. ASW11-100T, isolated from marine sediment.</title>
        <authorList>
            <person name="Xia C."/>
        </authorList>
    </citation>
    <scope>NUCLEOTIDE SEQUENCE</scope>
    <source>
        <strain evidence="1">ASW11-100</strain>
    </source>
</reference>
<evidence type="ECO:0000313" key="2">
    <source>
        <dbReference type="Proteomes" id="UP001139414"/>
    </source>
</evidence>
<protein>
    <submittedName>
        <fullName evidence="1">Uncharacterized protein</fullName>
    </submittedName>
</protein>
<dbReference type="EMBL" id="JAJBZG010000001">
    <property type="protein sequence ID" value="MCB7480245.1"/>
    <property type="molecule type" value="Genomic_DNA"/>
</dbReference>
<keyword evidence="2" id="KW-1185">Reference proteome</keyword>
<dbReference type="AlphaFoldDB" id="A0A9X1RX86"/>
<gene>
    <name evidence="1" type="ORF">LGQ90_03115</name>
</gene>
<evidence type="ECO:0000313" key="1">
    <source>
        <dbReference type="EMBL" id="MCB7480245.1"/>
    </source>
</evidence>
<accession>A0A9X1RX86</accession>
<dbReference type="Proteomes" id="UP001139414">
    <property type="component" value="Unassembled WGS sequence"/>
</dbReference>
<dbReference type="RefSeq" id="WP_229338012.1">
    <property type="nucleotide sequence ID" value="NZ_JAJBZG010000001.1"/>
</dbReference>
<organism evidence="1 2">
    <name type="scientific">Christiangramia sediminis</name>
    <dbReference type="NCBI Taxonomy" id="2881336"/>
    <lineage>
        <taxon>Bacteria</taxon>
        <taxon>Pseudomonadati</taxon>
        <taxon>Bacteroidota</taxon>
        <taxon>Flavobacteriia</taxon>
        <taxon>Flavobacteriales</taxon>
        <taxon>Flavobacteriaceae</taxon>
        <taxon>Christiangramia</taxon>
    </lineage>
</organism>